<gene>
    <name evidence="1" type="ORF">Tco_1045011</name>
</gene>
<reference evidence="1" key="1">
    <citation type="journal article" date="2022" name="Int. J. Mol. Sci.">
        <title>Draft Genome of Tanacetum Coccineum: Genomic Comparison of Closely Related Tanacetum-Family Plants.</title>
        <authorList>
            <person name="Yamashiro T."/>
            <person name="Shiraishi A."/>
            <person name="Nakayama K."/>
            <person name="Satake H."/>
        </authorList>
    </citation>
    <scope>NUCLEOTIDE SEQUENCE</scope>
</reference>
<dbReference type="Proteomes" id="UP001151760">
    <property type="component" value="Unassembled WGS sequence"/>
</dbReference>
<proteinExistence type="predicted"/>
<sequence length="334" mass="36998">MMNVPNFECHDLLLFAATWPICFSPNLINAALRTQITNTSDCAESSSGSGCGWYFPTTKQHVMSESMGSYTLDRENSGIHEMFTRMLVMVGTALSAAGMLKGKQGIFNTVVKEGTVQQENIGRHDRGFQHEYRGLQDQNVEHQGDRQSVLDSKTTGSFAGSGSDLLVGMGMRPQCQVTTTRRPTQGSSNLGILISQCFRSPNQGGHIETLPRSNLFVQHVEELIHGVCYKANWGCFSTPASTHIRRRIVLQCRQKQNMPTDFARLPPTTGRVYATTRDQAAKTSGFSGFCYGHIFGRVLHIENLSVVREIADVFPDELPDFNFPPAREINLALS</sequence>
<evidence type="ECO:0000313" key="2">
    <source>
        <dbReference type="Proteomes" id="UP001151760"/>
    </source>
</evidence>
<organism evidence="1 2">
    <name type="scientific">Tanacetum coccineum</name>
    <dbReference type="NCBI Taxonomy" id="301880"/>
    <lineage>
        <taxon>Eukaryota</taxon>
        <taxon>Viridiplantae</taxon>
        <taxon>Streptophyta</taxon>
        <taxon>Embryophyta</taxon>
        <taxon>Tracheophyta</taxon>
        <taxon>Spermatophyta</taxon>
        <taxon>Magnoliopsida</taxon>
        <taxon>eudicotyledons</taxon>
        <taxon>Gunneridae</taxon>
        <taxon>Pentapetalae</taxon>
        <taxon>asterids</taxon>
        <taxon>campanulids</taxon>
        <taxon>Asterales</taxon>
        <taxon>Asteraceae</taxon>
        <taxon>Asteroideae</taxon>
        <taxon>Anthemideae</taxon>
        <taxon>Anthemidinae</taxon>
        <taxon>Tanacetum</taxon>
    </lineage>
</organism>
<protein>
    <submittedName>
        <fullName evidence="1">Uncharacterized protein</fullName>
    </submittedName>
</protein>
<accession>A0ABQ5GRI7</accession>
<dbReference type="EMBL" id="BQNB010018788">
    <property type="protein sequence ID" value="GJT78286.1"/>
    <property type="molecule type" value="Genomic_DNA"/>
</dbReference>
<name>A0ABQ5GRI7_9ASTR</name>
<keyword evidence="2" id="KW-1185">Reference proteome</keyword>
<evidence type="ECO:0000313" key="1">
    <source>
        <dbReference type="EMBL" id="GJT78286.1"/>
    </source>
</evidence>
<reference evidence="1" key="2">
    <citation type="submission" date="2022-01" db="EMBL/GenBank/DDBJ databases">
        <authorList>
            <person name="Yamashiro T."/>
            <person name="Shiraishi A."/>
            <person name="Satake H."/>
            <person name="Nakayama K."/>
        </authorList>
    </citation>
    <scope>NUCLEOTIDE SEQUENCE</scope>
</reference>
<comment type="caution">
    <text evidence="1">The sequence shown here is derived from an EMBL/GenBank/DDBJ whole genome shotgun (WGS) entry which is preliminary data.</text>
</comment>